<dbReference type="InterPro" id="IPR011009">
    <property type="entry name" value="Kinase-like_dom_sf"/>
</dbReference>
<sequence length="415" mass="47475">MASTNSTSENEIQTWLNIVLKDENFNDISVKLQGNSEKGDGFMGDIVFISAEGTTANQLSKKYDLVLKCSKKSKVLREKAPVQEAFVKEIFMYKDVLPYFIQYQKEKGVKDPFNSVPKFYGSFADENTEVIVLENLKSNGYELWPKKEPLSRQHIALVVTEYGKYHAMSLALQHQRPTEFQKLVDTIQDVTEKFGKKGGDLQAIFNKCIDESLEVLKYDLGDSILLRWKDLKNQVTSILKDAVKNRTGLKVILHGDCWSNNFMFIHKAGEEKVPLKVTFLDWQLSKYDSPIVDLSYFLFTCLSKDGFEALDEILVTYHTSFVNHLAQLGIEKPDTLYPFDQFLAEWRGSCKYGILMASLLMKIVSTEKDEIVDSAQAAESGKKFGHSLLNEIRNKDNYKRRIQPVVQYAAKYNLI</sequence>
<dbReference type="SUPFAM" id="SSF56112">
    <property type="entry name" value="Protein kinase-like (PK-like)"/>
    <property type="match status" value="1"/>
</dbReference>
<dbReference type="InterPro" id="IPR004119">
    <property type="entry name" value="EcKL"/>
</dbReference>
<dbReference type="SMART" id="SM00587">
    <property type="entry name" value="CHK"/>
    <property type="match status" value="1"/>
</dbReference>
<dbReference type="PANTHER" id="PTHR11012">
    <property type="entry name" value="PROTEIN KINASE-LIKE DOMAIN-CONTAINING"/>
    <property type="match status" value="1"/>
</dbReference>
<dbReference type="Gene3D" id="3.90.1200.10">
    <property type="match status" value="1"/>
</dbReference>
<dbReference type="AlphaFoldDB" id="A0AA38J7X7"/>
<dbReference type="Proteomes" id="UP001168821">
    <property type="component" value="Unassembled WGS sequence"/>
</dbReference>
<organism evidence="2 3">
    <name type="scientific">Zophobas morio</name>
    <dbReference type="NCBI Taxonomy" id="2755281"/>
    <lineage>
        <taxon>Eukaryota</taxon>
        <taxon>Metazoa</taxon>
        <taxon>Ecdysozoa</taxon>
        <taxon>Arthropoda</taxon>
        <taxon>Hexapoda</taxon>
        <taxon>Insecta</taxon>
        <taxon>Pterygota</taxon>
        <taxon>Neoptera</taxon>
        <taxon>Endopterygota</taxon>
        <taxon>Coleoptera</taxon>
        <taxon>Polyphaga</taxon>
        <taxon>Cucujiformia</taxon>
        <taxon>Tenebrionidae</taxon>
        <taxon>Zophobas</taxon>
    </lineage>
</organism>
<feature type="domain" description="CHK kinase-like" evidence="1">
    <location>
        <begin position="131"/>
        <end position="327"/>
    </location>
</feature>
<name>A0AA38J7X7_9CUCU</name>
<dbReference type="EMBL" id="JALNTZ010000001">
    <property type="protein sequence ID" value="KAJ3666237.1"/>
    <property type="molecule type" value="Genomic_DNA"/>
</dbReference>
<evidence type="ECO:0000313" key="3">
    <source>
        <dbReference type="Proteomes" id="UP001168821"/>
    </source>
</evidence>
<dbReference type="InterPro" id="IPR015897">
    <property type="entry name" value="CHK_kinase-like"/>
</dbReference>
<reference evidence="2" key="1">
    <citation type="journal article" date="2023" name="G3 (Bethesda)">
        <title>Whole genome assemblies of Zophobas morio and Tenebrio molitor.</title>
        <authorList>
            <person name="Kaur S."/>
            <person name="Stinson S.A."/>
            <person name="diCenzo G.C."/>
        </authorList>
    </citation>
    <scope>NUCLEOTIDE SEQUENCE</scope>
    <source>
        <strain evidence="2">QUZm001</strain>
    </source>
</reference>
<protein>
    <recommendedName>
        <fullName evidence="1">CHK kinase-like domain-containing protein</fullName>
    </recommendedName>
</protein>
<evidence type="ECO:0000313" key="2">
    <source>
        <dbReference type="EMBL" id="KAJ3666237.1"/>
    </source>
</evidence>
<gene>
    <name evidence="2" type="ORF">Zmor_001690</name>
</gene>
<dbReference type="PANTHER" id="PTHR11012:SF30">
    <property type="entry name" value="PROTEIN KINASE-LIKE DOMAIN-CONTAINING"/>
    <property type="match status" value="1"/>
</dbReference>
<keyword evidence="3" id="KW-1185">Reference proteome</keyword>
<dbReference type="Pfam" id="PF02958">
    <property type="entry name" value="EcKL"/>
    <property type="match status" value="1"/>
</dbReference>
<proteinExistence type="predicted"/>
<evidence type="ECO:0000259" key="1">
    <source>
        <dbReference type="SMART" id="SM00587"/>
    </source>
</evidence>
<comment type="caution">
    <text evidence="2">The sequence shown here is derived from an EMBL/GenBank/DDBJ whole genome shotgun (WGS) entry which is preliminary data.</text>
</comment>
<accession>A0AA38J7X7</accession>